<sequence>PVDGFRLSFLFLDLRPSSLRSFTNPLHLLFYAIDPLPMDFSPVVPNANTCLQLPVSAAVRTLSNITLTRSLSQLRLSTFSIQNPNSHPLRVRCQHELYIHPILSRKVLGMMIRNNQILLFEFLVQPFIPAAYAPFICIKYHCLSRRFFIQGRPI</sequence>
<organism evidence="1">
    <name type="scientific">Rhizopus microsporus var. microsporus</name>
    <dbReference type="NCBI Taxonomy" id="86635"/>
    <lineage>
        <taxon>Eukaryota</taxon>
        <taxon>Fungi</taxon>
        <taxon>Fungi incertae sedis</taxon>
        <taxon>Mucoromycota</taxon>
        <taxon>Mucoromycotina</taxon>
        <taxon>Mucoromycetes</taxon>
        <taxon>Mucorales</taxon>
        <taxon>Mucorineae</taxon>
        <taxon>Rhizopodaceae</taxon>
        <taxon>Rhizopus</taxon>
    </lineage>
</organism>
<gene>
    <name evidence="1" type="ORF">BCV72DRAFT_197826</name>
</gene>
<dbReference type="VEuPathDB" id="FungiDB:BCV72DRAFT_197826"/>
<proteinExistence type="predicted"/>
<dbReference type="Proteomes" id="UP000242414">
    <property type="component" value="Unassembled WGS sequence"/>
</dbReference>
<accession>A0A1X0RH55</accession>
<dbReference type="AlphaFoldDB" id="A0A1X0RH55"/>
<name>A0A1X0RH55_RHIZD</name>
<reference evidence="1" key="1">
    <citation type="journal article" date="2016" name="Proc. Natl. Acad. Sci. U.S.A.">
        <title>Lipid metabolic changes in an early divergent fungus govern the establishment of a mutualistic symbiosis with endobacteria.</title>
        <authorList>
            <person name="Lastovetsky O.A."/>
            <person name="Gaspar M.L."/>
            <person name="Mondo S.J."/>
            <person name="LaButti K.M."/>
            <person name="Sandor L."/>
            <person name="Grigoriev I.V."/>
            <person name="Henry S.A."/>
            <person name="Pawlowska T.E."/>
        </authorList>
    </citation>
    <scope>NUCLEOTIDE SEQUENCE [LARGE SCALE GENOMIC DNA]</scope>
    <source>
        <strain evidence="1">ATCC 52814</strain>
    </source>
</reference>
<dbReference type="EMBL" id="KV921857">
    <property type="protein sequence ID" value="ORE11382.1"/>
    <property type="molecule type" value="Genomic_DNA"/>
</dbReference>
<feature type="non-terminal residue" evidence="1">
    <location>
        <position position="1"/>
    </location>
</feature>
<dbReference type="OrthoDB" id="10359808at2759"/>
<protein>
    <submittedName>
        <fullName evidence="1">Uncharacterized protein</fullName>
    </submittedName>
</protein>
<evidence type="ECO:0000313" key="1">
    <source>
        <dbReference type="EMBL" id="ORE11382.1"/>
    </source>
</evidence>